<organism evidence="5 6">
    <name type="scientific">Arenimonas caeni</name>
    <dbReference type="NCBI Taxonomy" id="2058085"/>
    <lineage>
        <taxon>Bacteria</taxon>
        <taxon>Pseudomonadati</taxon>
        <taxon>Pseudomonadota</taxon>
        <taxon>Gammaproteobacteria</taxon>
        <taxon>Lysobacterales</taxon>
        <taxon>Lysobacteraceae</taxon>
        <taxon>Arenimonas</taxon>
    </lineage>
</organism>
<dbReference type="AlphaFoldDB" id="A0A2P6M884"/>
<keyword evidence="2" id="KW-0732">Signal</keyword>
<feature type="region of interest" description="Disordered" evidence="1">
    <location>
        <begin position="300"/>
        <end position="327"/>
    </location>
</feature>
<reference evidence="5 6" key="1">
    <citation type="submission" date="2018-03" db="EMBL/GenBank/DDBJ databases">
        <title>Arenimonas caeni sp. nov., isolated from activated sludge.</title>
        <authorList>
            <person name="Liu H."/>
        </authorList>
    </citation>
    <scope>NUCLEOTIDE SEQUENCE [LARGE SCALE GENOMIC DNA]</scope>
    <source>
        <strain evidence="6">z29</strain>
    </source>
</reference>
<dbReference type="PANTHER" id="PTHR34819">
    <property type="entry name" value="LARGE CYSTEINE-RICH PERIPLASMIC PROTEIN OMCB"/>
    <property type="match status" value="1"/>
</dbReference>
<dbReference type="Pfam" id="PF24346">
    <property type="entry name" value="DUF7507"/>
    <property type="match status" value="1"/>
</dbReference>
<accession>A0A2P6M884</accession>
<feature type="domain" description="DUF7507" evidence="4">
    <location>
        <begin position="1150"/>
        <end position="1212"/>
    </location>
</feature>
<dbReference type="Pfam" id="PF01345">
    <property type="entry name" value="DUF11"/>
    <property type="match status" value="3"/>
</dbReference>
<dbReference type="InterPro" id="IPR047589">
    <property type="entry name" value="DUF11_rpt"/>
</dbReference>
<gene>
    <name evidence="5" type="ORF">C6N40_08105</name>
</gene>
<dbReference type="PANTHER" id="PTHR34819:SF3">
    <property type="entry name" value="CELL SURFACE PROTEIN"/>
    <property type="match status" value="1"/>
</dbReference>
<dbReference type="NCBIfam" id="TIGR01451">
    <property type="entry name" value="B_ant_repeat"/>
    <property type="match status" value="2"/>
</dbReference>
<feature type="chain" id="PRO_5015108617" description="DUF11 domain-containing protein" evidence="2">
    <location>
        <begin position="35"/>
        <end position="1247"/>
    </location>
</feature>
<evidence type="ECO:0000256" key="1">
    <source>
        <dbReference type="SAM" id="MobiDB-lite"/>
    </source>
</evidence>
<protein>
    <recommendedName>
        <fullName evidence="7">DUF11 domain-containing protein</fullName>
    </recommendedName>
</protein>
<dbReference type="PROSITE" id="PS51257">
    <property type="entry name" value="PROKAR_LIPOPROTEIN"/>
    <property type="match status" value="1"/>
</dbReference>
<feature type="domain" description="DUF11" evidence="3">
    <location>
        <begin position="1015"/>
        <end position="1116"/>
    </location>
</feature>
<comment type="caution">
    <text evidence="5">The sequence shown here is derived from an EMBL/GenBank/DDBJ whole genome shotgun (WGS) entry which is preliminary data.</text>
</comment>
<dbReference type="Proteomes" id="UP000241736">
    <property type="component" value="Unassembled WGS sequence"/>
</dbReference>
<feature type="domain" description="DUF11" evidence="3">
    <location>
        <begin position="557"/>
        <end position="671"/>
    </location>
</feature>
<dbReference type="EMBL" id="PVLF01000012">
    <property type="protein sequence ID" value="PRH82212.1"/>
    <property type="molecule type" value="Genomic_DNA"/>
</dbReference>
<feature type="compositionally biased region" description="Low complexity" evidence="1">
    <location>
        <begin position="670"/>
        <end position="682"/>
    </location>
</feature>
<evidence type="ECO:0000313" key="6">
    <source>
        <dbReference type="Proteomes" id="UP000241736"/>
    </source>
</evidence>
<evidence type="ECO:0000259" key="4">
    <source>
        <dbReference type="Pfam" id="PF24346"/>
    </source>
</evidence>
<dbReference type="InterPro" id="IPR051172">
    <property type="entry name" value="Chlamydia_OmcB"/>
</dbReference>
<proteinExistence type="predicted"/>
<evidence type="ECO:0000313" key="5">
    <source>
        <dbReference type="EMBL" id="PRH82212.1"/>
    </source>
</evidence>
<dbReference type="InterPro" id="IPR055354">
    <property type="entry name" value="DUF7507"/>
</dbReference>
<evidence type="ECO:0000259" key="3">
    <source>
        <dbReference type="Pfam" id="PF01345"/>
    </source>
</evidence>
<name>A0A2P6M884_9GAMM</name>
<sequence>MRGSTMPVVNSRMAPTAWLLFACLLLPSVAAAQALVCGNPGSNPAGTAAGIVNTYYTGTSGTLAAGSTVLALGNRDTRGASTTVAVGDVLMLIQMQDASVNTSNSSLYGAGSGTGSGTTGIGGTGRYEFVRADAVAGGNVTFSPALTYSYVNANATAGAGQRRYQIVRVPQFGNVTLNGVTAPPWGRDGASTETGGVVVVDAAGTITLGSATVEGQAGRAVFVAGRGFRGAAGIGGSGPGTDVDWRAQDTGVFSSTTHGGKGEGIAGTPRFLAIKTNNYGAAVTSANLLVLDAGSTGYPQGDRARGAPGNAGGGGTEGSPAAFSNSRNAGGGGGANYAAGGLGGRPWNAPLNDTGGRGGAGYSGTLEFNRVFLGGGGGSGGTNNNTADSATYANSGISCANSVGANCSAGGAGGGLVILRARQVTGSGIIDARGAHAYNVLNDAAGGGGGGGAVVLQTLEGGSATVNVAGGDGGNAWAGNQTGEANRHGPGGGGGGGFIAFAPAAMSLSTNLAGGRPGYTTNGTTDSYGAFGLNGGLAAFQSPNVPGVVPGAQCFPDLRLAKTNGTSTPSNGPTTYALTVSNVGQATTSGTVTVVDVLPAGISVPDGALVLGGAQAADWACSAAANVITCTSGTAIAPAANSVFSFTATVASADGSSLINRARVGGGGDQDQPTPTPASTSACTGNNTPAGCAADADTVQAPLLTLTKSDGSDEVVLGGSSTYQLVVSNIGSLATSGPIGVRDVLPAGVTYTGASPFTSGGFSCTWTAGSNSIDCTRATALAAGATATISLPAQVSASAASSLTNRARVGGGGDPGKPALPSVADAQACPAPTPPATTFSDPSNGCASDTNAALNIELRLEKDDGAVFMSINGSTTYQFVVRNVGAADSVGTIEFRDVLPTPMNWPATLVKAGPNAAAWTCTRVSATVVSCQSATVIPAGGLSQFSLVANVGAATSGVQYINRGRIGGGGDTDLPAALDNATVTACTANNTPLGCAIDLNTAQAGAQVRLSKSHPDPQNRAPGDTFPVSLVVRNEGGTATSGTITVVDVLPAGLSFVGPFTAPNSSCSNAGQVVTCTSNTALAAGATRTISFPVQVQAGIVAPAVNRAQVGGGGDPQNSTAPTAASAANCVMNGQPQFGCAVDPIPLTADLQVTKTNNQVGVMSGETVTYVVTVTNTGGVAVTGAVVHDSPSGQLTCPAGNPVTCSGAACPGGALTVGGLVGGVTLGTLGTSAPANTVSFSFDCQVP</sequence>
<evidence type="ECO:0008006" key="7">
    <source>
        <dbReference type="Google" id="ProtNLM"/>
    </source>
</evidence>
<keyword evidence="6" id="KW-1185">Reference proteome</keyword>
<evidence type="ECO:0000256" key="2">
    <source>
        <dbReference type="SAM" id="SignalP"/>
    </source>
</evidence>
<dbReference type="InterPro" id="IPR001434">
    <property type="entry name" value="OmcB-like_DUF11"/>
</dbReference>
<feature type="signal peptide" evidence="2">
    <location>
        <begin position="1"/>
        <end position="34"/>
    </location>
</feature>
<feature type="region of interest" description="Disordered" evidence="1">
    <location>
        <begin position="661"/>
        <end position="684"/>
    </location>
</feature>
<feature type="domain" description="DUF11" evidence="3">
    <location>
        <begin position="704"/>
        <end position="811"/>
    </location>
</feature>